<proteinExistence type="predicted"/>
<dbReference type="KEGG" id="dhy:DESAM_22944"/>
<dbReference type="AlphaFoldDB" id="L0RHY7"/>
<dbReference type="HOGENOM" id="CLU_3098132_0_0_7"/>
<protein>
    <submittedName>
        <fullName evidence="1">Uncharacterized protein</fullName>
    </submittedName>
</protein>
<evidence type="ECO:0000313" key="2">
    <source>
        <dbReference type="Proteomes" id="UP000010808"/>
    </source>
</evidence>
<gene>
    <name evidence="1" type="ORF">DESAM_22944</name>
</gene>
<accession>L0RHY7</accession>
<dbReference type="PATRIC" id="fig|1121451.3.peg.3151"/>
<evidence type="ECO:0000313" key="1">
    <source>
        <dbReference type="EMBL" id="CCO25211.1"/>
    </source>
</evidence>
<dbReference type="Proteomes" id="UP000010808">
    <property type="component" value="Chromosome"/>
</dbReference>
<sequence>MPFTIEDYDQLNFESCCLTDLEINEGVVFALYKKLSSVAAYFFLSFLVRSC</sequence>
<dbReference type="EMBL" id="FO203522">
    <property type="protein sequence ID" value="CCO25211.1"/>
    <property type="molecule type" value="Genomic_DNA"/>
</dbReference>
<reference evidence="1 2" key="1">
    <citation type="submission" date="2012-10" db="EMBL/GenBank/DDBJ databases">
        <authorList>
            <person name="Genoscope - CEA"/>
        </authorList>
    </citation>
    <scope>NUCLEOTIDE SEQUENCE [LARGE SCALE GENOMIC DNA]</scope>
    <source>
        <strain evidence="2">AM13 / DSM 14728</strain>
    </source>
</reference>
<organism evidence="1 2">
    <name type="scientific">Maridesulfovibrio hydrothermalis AM13 = DSM 14728</name>
    <dbReference type="NCBI Taxonomy" id="1121451"/>
    <lineage>
        <taxon>Bacteria</taxon>
        <taxon>Pseudomonadati</taxon>
        <taxon>Thermodesulfobacteriota</taxon>
        <taxon>Desulfovibrionia</taxon>
        <taxon>Desulfovibrionales</taxon>
        <taxon>Desulfovibrionaceae</taxon>
        <taxon>Maridesulfovibrio</taxon>
    </lineage>
</organism>
<name>L0RHY7_9BACT</name>
<dbReference type="STRING" id="1121451.DESAM_22944"/>
<keyword evidence="2" id="KW-1185">Reference proteome</keyword>